<evidence type="ECO:0000256" key="1">
    <source>
        <dbReference type="SAM" id="MobiDB-lite"/>
    </source>
</evidence>
<feature type="region of interest" description="Disordered" evidence="1">
    <location>
        <begin position="1473"/>
        <end position="1503"/>
    </location>
</feature>
<name>A0A221KCI8_VITFI</name>
<keyword evidence="3" id="KW-1185">Reference proteome</keyword>
<protein>
    <submittedName>
        <fullName evidence="2">Uncharacterized protein</fullName>
    </submittedName>
</protein>
<reference evidence="2 3" key="1">
    <citation type="submission" date="2017-07" db="EMBL/GenBank/DDBJ databases">
        <title>Complete Genome Sequence of the cosmetic ferment Vitreoscilla filiformis (ATCC15551).</title>
        <authorList>
            <person name="Contreras S."/>
            <person name="Sagory-Zalkind P."/>
            <person name="Blanquart H."/>
            <person name="Iltis A."/>
            <person name="Morand S.C."/>
        </authorList>
    </citation>
    <scope>NUCLEOTIDE SEQUENCE [LARGE SCALE GENOMIC DNA]</scope>
    <source>
        <strain evidence="2 3">ATCC 15551</strain>
    </source>
</reference>
<feature type="compositionally biased region" description="Basic and acidic residues" evidence="1">
    <location>
        <begin position="831"/>
        <end position="848"/>
    </location>
</feature>
<feature type="region of interest" description="Disordered" evidence="1">
    <location>
        <begin position="826"/>
        <end position="848"/>
    </location>
</feature>
<proteinExistence type="predicted"/>
<organism evidence="2 3">
    <name type="scientific">Vitreoscilla filiformis</name>
    <dbReference type="NCBI Taxonomy" id="63"/>
    <lineage>
        <taxon>Bacteria</taxon>
        <taxon>Pseudomonadati</taxon>
        <taxon>Pseudomonadota</taxon>
        <taxon>Betaproteobacteria</taxon>
        <taxon>Neisseriales</taxon>
        <taxon>Neisseriaceae</taxon>
        <taxon>Vitreoscilla</taxon>
    </lineage>
</organism>
<gene>
    <name evidence="2" type="ORF">VITFI_CDS0953</name>
</gene>
<dbReference type="EMBL" id="CP022423">
    <property type="protein sequence ID" value="ASM76731.1"/>
    <property type="molecule type" value="Genomic_DNA"/>
</dbReference>
<dbReference type="Proteomes" id="UP000199729">
    <property type="component" value="Chromosome"/>
</dbReference>
<accession>A0A221KCI8</accession>
<sequence>MSLLCGNAFSTFEATWGRYAGPIDGASSARPGRGQRRRTLLNRTSMHPYLDLERRFGILTKYSIEELLLINAIDQKRLDWKQVLAGRYSLITARANFGKTTELKVCAQRLREDGQHAVFVPLHRLLEESDFEIALDAMNAEAFTAWKTTSNERLYLFADSLDEAVLGSNTGLQSALRRAVEAVRQSDANVNWVLSSRPATLTPAVLDIVQGELDVTLYAGETGADSPEETPEKPADSDALRAELAAFDASSPTQAKRAVKEPLKVYSLLPLSNQAARLYLEQSHGIADPRALLEAAWSFGLAELAAGPGSLDILAYVDPVNRPPRDLTDIFDRMVSAVQTQQRSDRREELVGRPPPENLQKALETLAAASAVCQLPNMELAPDALKVRDGVLSCRPLVGSLLSEKSLSYLLGSRLFIDSGQHQVKLYPDQLLPYLAAKRLSSLAQSPDNARRLISALSWRSATGECGVHRIYLTLAGWLATLNVHCRHELLDIEPQAVAFFGDLRSDQVPLAEARTALERSLQRLVTLGDSLGRNQFTLTAENYWQAAKAGIEPTLLDLYERFGTDQHARIALLQVATYARLDVLRTKVLAEHDNDYAKLLGDSVQLRYLMSLNRDDDAQALATAAKACPNLEEQTLWPLVSQLSWKAFDVETIADLVAKQYLCKGGSFHLSWALTHELADSASPDQLATLVEALQSRMMSHCKANRATYSQRHNEFADAVQKLMALVVRSAALPVERVTALCLEYYRAHGKFHSGSAELHTALQTNDTVRQSLLRAVVTQSDRTADGIRSTLASLGMYTLWQDVDVAALAEPGFTELVITLKENATPHQATERPRKTKRDRPTLDETSKEKLLTQIETVRDGSNTHALAWIARWLTQTNHNSRYGECDFSAFEQAAGQPLAAAARMGLSTIWRHRAPEFEETKTSSTYYSTIAGLQGLHLEFGDGTSLPALSVAEVRQALSYAQFEINGYPKWFWPVVRAHQTTALDALRHVLEAADAGPVSADKADALIRHLSDAPPVVQRGLIATAWNYATSSAVRVEAHALESALRFAVGNVGGIDQDTFEAEAWSRMFIAFKDALPDTAPLSQPQTPEEQAARSELKSHRRELARLRSNGVVWGLFWLQHYPDSFIAKWEHWRATALRAADEFMFDLAAYVGQDRQAYLRTIAQRGRDGLKTLAALYKWMMAVVQEKDDLTHEDGRVYYLGARDHAQRLRDSLLPAISSAKSQAAYEVLNELREKATGTRVKYIRLLQFQMREEESFVLPFKQQDYSRFERDFAPPVTDFVAFAQAIHNDLLAVKRSIEEGDFSLRRFFNRVAMQHIKTDSDGLALEEDFQALLGSELNHASSGRYGVTLEPILPEGTRRDVLCQLGEMRATIELKMSARWTGTDYFIALDEQLKGQYMQAANSKIGFFVVVLQRERQWDAPTGERVNFAVLIAQLEKRALALQATDPTLFLRVVGIDASPQRDFRAGRVAAKATRKSPVKTKISSHDSRSTTLRHNG</sequence>
<evidence type="ECO:0000313" key="3">
    <source>
        <dbReference type="Proteomes" id="UP000199729"/>
    </source>
</evidence>
<dbReference type="KEGG" id="vff:VITFI_CDS0953"/>
<evidence type="ECO:0000313" key="2">
    <source>
        <dbReference type="EMBL" id="ASM76731.1"/>
    </source>
</evidence>